<protein>
    <submittedName>
        <fullName evidence="2">Uncharacterized protein</fullName>
    </submittedName>
</protein>
<reference evidence="2 3" key="1">
    <citation type="journal article" date="2019" name="Commun. Biol.">
        <title>The bagworm genome reveals a unique fibroin gene that provides high tensile strength.</title>
        <authorList>
            <person name="Kono N."/>
            <person name="Nakamura H."/>
            <person name="Ohtoshi R."/>
            <person name="Tomita M."/>
            <person name="Numata K."/>
            <person name="Arakawa K."/>
        </authorList>
    </citation>
    <scope>NUCLEOTIDE SEQUENCE [LARGE SCALE GENOMIC DNA]</scope>
</reference>
<keyword evidence="3" id="KW-1185">Reference proteome</keyword>
<name>A0A4C1YKK7_EUMVA</name>
<sequence length="128" mass="14832">MAFLQGPSPKQFEMIKQELGENPGDTDRIVRELKAVCASSANLPAPEAIAEPWRFGGNEQVRRLYVFPRRGASDMIIRFGLKKKLHRPKFVRRRDSNTVPPDSKSMHRPVDHHRNHKIKRLLFTLHLD</sequence>
<organism evidence="2 3">
    <name type="scientific">Eumeta variegata</name>
    <name type="common">Bagworm moth</name>
    <name type="synonym">Eumeta japonica</name>
    <dbReference type="NCBI Taxonomy" id="151549"/>
    <lineage>
        <taxon>Eukaryota</taxon>
        <taxon>Metazoa</taxon>
        <taxon>Ecdysozoa</taxon>
        <taxon>Arthropoda</taxon>
        <taxon>Hexapoda</taxon>
        <taxon>Insecta</taxon>
        <taxon>Pterygota</taxon>
        <taxon>Neoptera</taxon>
        <taxon>Endopterygota</taxon>
        <taxon>Lepidoptera</taxon>
        <taxon>Glossata</taxon>
        <taxon>Ditrysia</taxon>
        <taxon>Tineoidea</taxon>
        <taxon>Psychidae</taxon>
        <taxon>Oiketicinae</taxon>
        <taxon>Eumeta</taxon>
    </lineage>
</organism>
<dbReference type="Proteomes" id="UP000299102">
    <property type="component" value="Unassembled WGS sequence"/>
</dbReference>
<feature type="region of interest" description="Disordered" evidence="1">
    <location>
        <begin position="90"/>
        <end position="111"/>
    </location>
</feature>
<dbReference type="EMBL" id="BGZK01001227">
    <property type="protein sequence ID" value="GBP74875.1"/>
    <property type="molecule type" value="Genomic_DNA"/>
</dbReference>
<evidence type="ECO:0000256" key="1">
    <source>
        <dbReference type="SAM" id="MobiDB-lite"/>
    </source>
</evidence>
<evidence type="ECO:0000313" key="3">
    <source>
        <dbReference type="Proteomes" id="UP000299102"/>
    </source>
</evidence>
<dbReference type="OrthoDB" id="6722538at2759"/>
<evidence type="ECO:0000313" key="2">
    <source>
        <dbReference type="EMBL" id="GBP74875.1"/>
    </source>
</evidence>
<accession>A0A4C1YKK7</accession>
<comment type="caution">
    <text evidence="2">The sequence shown here is derived from an EMBL/GenBank/DDBJ whole genome shotgun (WGS) entry which is preliminary data.</text>
</comment>
<gene>
    <name evidence="2" type="ORF">EVAR_57099_1</name>
</gene>
<proteinExistence type="predicted"/>
<dbReference type="AlphaFoldDB" id="A0A4C1YKK7"/>